<dbReference type="PROSITE" id="PS50093">
    <property type="entry name" value="PKD"/>
    <property type="match status" value="1"/>
</dbReference>
<dbReference type="Pfam" id="PF17803">
    <property type="entry name" value="Cadherin_4"/>
    <property type="match status" value="1"/>
</dbReference>
<dbReference type="NCBIfam" id="NF012211">
    <property type="entry name" value="tand_rpt_95"/>
    <property type="match status" value="2"/>
</dbReference>
<feature type="domain" description="PKD" evidence="2">
    <location>
        <begin position="40"/>
        <end position="80"/>
    </location>
</feature>
<dbReference type="Proteomes" id="UP000190150">
    <property type="component" value="Unassembled WGS sequence"/>
</dbReference>
<dbReference type="Pfam" id="PF17963">
    <property type="entry name" value="Big_9"/>
    <property type="match status" value="1"/>
</dbReference>
<dbReference type="Gene3D" id="2.60.40.10">
    <property type="entry name" value="Immunoglobulins"/>
    <property type="match status" value="1"/>
</dbReference>
<keyword evidence="1" id="KW-0732">Signal</keyword>
<dbReference type="InterPro" id="IPR040853">
    <property type="entry name" value="RapA2_cadherin-like"/>
</dbReference>
<organism evidence="3 4">
    <name type="scientific">Sphingobacterium nematocida</name>
    <dbReference type="NCBI Taxonomy" id="1513896"/>
    <lineage>
        <taxon>Bacteria</taxon>
        <taxon>Pseudomonadati</taxon>
        <taxon>Bacteroidota</taxon>
        <taxon>Sphingobacteriia</taxon>
        <taxon>Sphingobacteriales</taxon>
        <taxon>Sphingobacteriaceae</taxon>
        <taxon>Sphingobacterium</taxon>
    </lineage>
</organism>
<dbReference type="STRING" id="1513896.SAMN05660841_01933"/>
<dbReference type="NCBIfam" id="TIGR02167">
    <property type="entry name" value="Liste_lipo_26"/>
    <property type="match status" value="7"/>
</dbReference>
<dbReference type="CDD" id="cd00146">
    <property type="entry name" value="PKD"/>
    <property type="match status" value="1"/>
</dbReference>
<gene>
    <name evidence="3" type="ORF">SAMN05660841_01933</name>
</gene>
<dbReference type="Gene3D" id="2.60.40.3440">
    <property type="match status" value="2"/>
</dbReference>
<dbReference type="Pfam" id="PF19078">
    <property type="entry name" value="Big_12"/>
    <property type="match status" value="1"/>
</dbReference>
<evidence type="ECO:0000259" key="2">
    <source>
        <dbReference type="PROSITE" id="PS50093"/>
    </source>
</evidence>
<dbReference type="InterPro" id="IPR035986">
    <property type="entry name" value="PKD_dom_sf"/>
</dbReference>
<evidence type="ECO:0000313" key="4">
    <source>
        <dbReference type="Proteomes" id="UP000190150"/>
    </source>
</evidence>
<dbReference type="Pfam" id="PF13585">
    <property type="entry name" value="CHU_C"/>
    <property type="match status" value="1"/>
</dbReference>
<protein>
    <submittedName>
        <fullName evidence="3">Gliding motility-associated C-terminal domain-containing protein</fullName>
    </submittedName>
</protein>
<proteinExistence type="predicted"/>
<dbReference type="EMBL" id="FUZF01000007">
    <property type="protein sequence ID" value="SKB70468.1"/>
    <property type="molecule type" value="Genomic_DNA"/>
</dbReference>
<dbReference type="InterPro" id="IPR043772">
    <property type="entry name" value="MBG_3"/>
</dbReference>
<dbReference type="Pfam" id="PF18887">
    <property type="entry name" value="MBG_3"/>
    <property type="match status" value="5"/>
</dbReference>
<evidence type="ECO:0000256" key="1">
    <source>
        <dbReference type="SAM" id="SignalP"/>
    </source>
</evidence>
<dbReference type="PANTHER" id="PTHR34677:SF3">
    <property type="entry name" value="BACTERIAL IG-LIKE DOMAIN-CONTAINING PROTEIN"/>
    <property type="match status" value="1"/>
</dbReference>
<name>A0A1T5DFD6_9SPHI</name>
<dbReference type="InterPro" id="IPR013783">
    <property type="entry name" value="Ig-like_fold"/>
</dbReference>
<sequence length="1908" mass="203388">MRLCAPLFLLFFSFAAMAQRPFITKWKTNSSGEKITIPINSGLTGYNYSVNWGDGTSSAGQTASAEHTYTNAGTYTVSISGNFPAIQLQSEGSVVKDKLVSIEQWGDIQWKSMEAAFSGARNMVLNATDKPNLSTVSSLERMFFGAKAFNSDLSSWDVSGITNMSHMFYDAFGFNGNIDNWNVSNVTNMQGMFWNASAFNRNIGGWNVAKVQDMSFMFYQAIVFNQDLSSWNVSQVTTMNSMFFIALAFDQSLGTWNVSSVTDMEGMLPSTGLSSANYGATLIGWASQPVRTNVKLTATGQTYCAGSAAATARQQLVDKGWVINDAGAVACNGGGGITPGDPGNFITTWRTDNPGVSNINQILIPASGNSFNVYWQDVSNASVNGTITGVSGNVTITFPSVGTYKVEISGDFRQIQFDIGDTDARKLVALNQWGAIQWTSMNNAFNNASEMQYLATDNPNLTNVTDMAYMFGGATIFNGVINSWDVSNVTNMKSMFNGAASFNQDLSGWDVSNVTDMSLMFNSAKAFNQNIGNWNVSSVTNMDGMFLFATVFNRNISAWDVSNVRTMDHMFQRAISFNQPIGAWDVSNVTSMQWMFEDATSFNQDITAWNVSNVNGMRAMFYKATSFNQDISDWNVSNVTMMWNMFNTASSFNQDLGSWDISKVTDMRDFLSNSGLSTTNYDATLIGWANQTNVPQNISLGAVGLKYCQGKTARQSLINTKLWTITDAGEGCVVLNNPPVANDDQVSVTEDMPATGNVLTNDSDPEGNALTASLVIAPVNGTVVLNADGSFAYTPNSNYSGLDSLRYQVCDNGTPSLCDTAWVHFTVAAVNDAPTLAGLPAVVTVREDATEDPFDISSANIQDTDAGSGELTLTLEATGGIFDIATGTGITVTGHLTPRLTLKGNLTNLNHYIHSPSNIYFRPNPNLSGNNVASVKVFINDNGNTGAGGGTDIFIATVKINITPVNDAPVAVDDEVNVTENTPATGNVLTNDSDIDGNALTASLIAAPINGTVVLNANGSFTYTPNNNYSGMDSLFYQVCDNGVPSLCDTAKVRFTVLAVNKAPIDIQLSNSTVAQSVGINGVVGTLSTVDPDIQDTHTYTLVAIGVDNAKFNIFNNNGSWVLRANNSGIMSPQAYTIRIRTTDNNNKFFEKDFTITVVDDIAPVVTSVAVPANGYYREGDPLEFAVNFSEGVMVGGTPYIPITIGSTVRMAQYSTGLGTNQLVFSYTVQAGEVDMDGVALGSAINLNGGTIRDAAQNNAVLALQSIAPTNNVLVNAVRPTVTLSTAMTLVNAPFSVTATFSEAVTGFSLTDITASNATISNLQTANNITYSFLVTPTAGGLVQLSLPENIAVNIAANGNTASNVLNVQYNKMITGISLEDATFVYNGTARSLAVTGTLSTGTTVSYQNNGRTDVGTQEVTATVSGANYQDLVLKANLTISKAEISGVSLANGTYVYSGTARSLVITGTLPSGTTVSYQNNSRTDVGTQEVTATVSGANYQDLVLKANLTISKAEVSGVLLTNGTYVYNGTARSLAITGTLPTGTTVSYQNNSRTDVGTQEVTATVNGANYQDLVLKANLTISKAEIQNITLADGSFVYDGTAKSLLITGTLPQGASVSYTNNGKTDAGIYTVTANINGGTNYNNTALSAKLTIQKANLNHLTLRDAQYVYDGSPKSLQVAGAIPNGLTVIYGNNAKTNAGIYEVTAIIEPSINYEGISLAARLEIKKAAQTITFNAPGVLGRDAGEVPLDVAASSGLPIRLTVDEPLIATVSGVNLQVHRLGTVTVTAMQEGDANHEPAETVSLKIRIAAAADAKLPVRVHKAVSPNGDGINEFLMIEGIGDFSENKVTIFDKSGRVLQEIEGYDNRDRVFTGEYHRDGTYYYYIDVNDGGQWKREKGFFVVKRTVN</sequence>
<dbReference type="CDD" id="cd11304">
    <property type="entry name" value="Cadherin_repeat"/>
    <property type="match status" value="1"/>
</dbReference>
<dbReference type="InterPro" id="IPR000601">
    <property type="entry name" value="PKD_dom"/>
</dbReference>
<feature type="signal peptide" evidence="1">
    <location>
        <begin position="1"/>
        <end position="18"/>
    </location>
</feature>
<feature type="chain" id="PRO_5010570000" evidence="1">
    <location>
        <begin position="19"/>
        <end position="1908"/>
    </location>
</feature>
<keyword evidence="4" id="KW-1185">Reference proteome</keyword>
<dbReference type="InterPro" id="IPR005046">
    <property type="entry name" value="DUF285"/>
</dbReference>
<dbReference type="PANTHER" id="PTHR34677">
    <property type="match status" value="1"/>
</dbReference>
<dbReference type="InterPro" id="IPR026341">
    <property type="entry name" value="T9SS_type_B"/>
</dbReference>
<dbReference type="SUPFAM" id="SSF49299">
    <property type="entry name" value="PKD domain"/>
    <property type="match status" value="1"/>
</dbReference>
<dbReference type="InterPro" id="IPR044048">
    <property type="entry name" value="Big_12"/>
</dbReference>
<accession>A0A1T5DFD6</accession>
<reference evidence="4" key="1">
    <citation type="submission" date="2017-02" db="EMBL/GenBank/DDBJ databases">
        <authorList>
            <person name="Varghese N."/>
            <person name="Submissions S."/>
        </authorList>
    </citation>
    <scope>NUCLEOTIDE SEQUENCE [LARGE SCALE GENOMIC DNA]</scope>
    <source>
        <strain evidence="4">DSM 24091</strain>
    </source>
</reference>
<dbReference type="NCBIfam" id="TIGR04131">
    <property type="entry name" value="Bac_Flav_CTERM"/>
    <property type="match status" value="1"/>
</dbReference>
<dbReference type="Pfam" id="PF03382">
    <property type="entry name" value="DUF285"/>
    <property type="match status" value="3"/>
</dbReference>
<dbReference type="InterPro" id="IPR011889">
    <property type="entry name" value="Liste_lipo_26"/>
</dbReference>
<evidence type="ECO:0000313" key="3">
    <source>
        <dbReference type="EMBL" id="SKB70468.1"/>
    </source>
</evidence>